<sequence>MANVTFITSDEPLRRHPLNDIVPRAAATKKRYFLCGYISAAARALGDEIHGGSDDKSIEKTTINFFSLFCMKKRDIPTVL</sequence>
<evidence type="ECO:0000313" key="1">
    <source>
        <dbReference type="EMBL" id="MCL2892211.1"/>
    </source>
</evidence>
<proteinExistence type="predicted"/>
<dbReference type="Proteomes" id="UP001203069">
    <property type="component" value="Unassembled WGS sequence"/>
</dbReference>
<dbReference type="EMBL" id="JAKPBZ010000106">
    <property type="protein sequence ID" value="MCL2892211.1"/>
    <property type="molecule type" value="Genomic_DNA"/>
</dbReference>
<reference evidence="1 2" key="1">
    <citation type="submission" date="2022-02" db="EMBL/GenBank/DDBJ databases">
        <title>Description of Brenneria tiliae sp. nov. isolated from symptomatic Tilia x moltkei and Tilia x europaea trees in the UK.</title>
        <authorList>
            <person name="Kile H."/>
        </authorList>
    </citation>
    <scope>NUCLEOTIDE SEQUENCE [LARGE SCALE GENOMIC DNA]</scope>
    <source>
        <strain evidence="1 2">MC1SB4.1</strain>
    </source>
</reference>
<organism evidence="1 2">
    <name type="scientific">Brenneria tiliae</name>
    <dbReference type="NCBI Taxonomy" id="2914984"/>
    <lineage>
        <taxon>Bacteria</taxon>
        <taxon>Pseudomonadati</taxon>
        <taxon>Pseudomonadota</taxon>
        <taxon>Gammaproteobacteria</taxon>
        <taxon>Enterobacterales</taxon>
        <taxon>Pectobacteriaceae</taxon>
        <taxon>Brenneria</taxon>
    </lineage>
</organism>
<keyword evidence="2" id="KW-1185">Reference proteome</keyword>
<accession>A0ABT0MQT2</accession>
<protein>
    <submittedName>
        <fullName evidence="1">Uncharacterized protein</fullName>
    </submittedName>
</protein>
<comment type="caution">
    <text evidence="1">The sequence shown here is derived from an EMBL/GenBank/DDBJ whole genome shotgun (WGS) entry which is preliminary data.</text>
</comment>
<evidence type="ECO:0000313" key="2">
    <source>
        <dbReference type="Proteomes" id="UP001203069"/>
    </source>
</evidence>
<name>A0ABT0MQT2_9GAMM</name>
<dbReference type="RefSeq" id="WP_249243970.1">
    <property type="nucleotide sequence ID" value="NZ_JAKPBZ010000106.1"/>
</dbReference>
<gene>
    <name evidence="1" type="ORF">MFP26_05795</name>
</gene>